<evidence type="ECO:0000313" key="1">
    <source>
        <dbReference type="EMBL" id="KAG6650551.1"/>
    </source>
</evidence>
<dbReference type="Proteomes" id="UP000811609">
    <property type="component" value="Chromosome 6"/>
</dbReference>
<keyword evidence="2" id="KW-1185">Reference proteome</keyword>
<accession>A0A8T1Q7Z9</accession>
<sequence length="135" mass="15047">MDSHILGIELPLEFTLELFPRINGASTLLYLTMLTTPPSTSKISKIEGSSTYLDTLVLHVQSFKVALHVPHVVVKFFGIPLAIELFWFGGIHPWCRHHPSSDDAPIGHCTLAYSPIRLGLLQTDAVFLHLPLEFC</sequence>
<evidence type="ECO:0000313" key="2">
    <source>
        <dbReference type="Proteomes" id="UP000811609"/>
    </source>
</evidence>
<proteinExistence type="predicted"/>
<protein>
    <submittedName>
        <fullName evidence="1">Uncharacterized protein</fullName>
    </submittedName>
</protein>
<dbReference type="EMBL" id="CM031814">
    <property type="protein sequence ID" value="KAG6650551.1"/>
    <property type="molecule type" value="Genomic_DNA"/>
</dbReference>
<organism evidence="1 2">
    <name type="scientific">Carya illinoinensis</name>
    <name type="common">Pecan</name>
    <dbReference type="NCBI Taxonomy" id="32201"/>
    <lineage>
        <taxon>Eukaryota</taxon>
        <taxon>Viridiplantae</taxon>
        <taxon>Streptophyta</taxon>
        <taxon>Embryophyta</taxon>
        <taxon>Tracheophyta</taxon>
        <taxon>Spermatophyta</taxon>
        <taxon>Magnoliopsida</taxon>
        <taxon>eudicotyledons</taxon>
        <taxon>Gunneridae</taxon>
        <taxon>Pentapetalae</taxon>
        <taxon>rosids</taxon>
        <taxon>fabids</taxon>
        <taxon>Fagales</taxon>
        <taxon>Juglandaceae</taxon>
        <taxon>Carya</taxon>
    </lineage>
</organism>
<reference evidence="1" key="1">
    <citation type="submission" date="2020-12" db="EMBL/GenBank/DDBJ databases">
        <title>WGS assembly of Carya illinoinensis cv. Pawnee.</title>
        <authorList>
            <person name="Platts A."/>
            <person name="Shu S."/>
            <person name="Wright S."/>
            <person name="Barry K."/>
            <person name="Edger P."/>
            <person name="Pires J.C."/>
            <person name="Schmutz J."/>
        </authorList>
    </citation>
    <scope>NUCLEOTIDE SEQUENCE</scope>
    <source>
        <tissue evidence="1">Leaf</tissue>
    </source>
</reference>
<dbReference type="AlphaFoldDB" id="A0A8T1Q7Z9"/>
<name>A0A8T1Q7Z9_CARIL</name>
<gene>
    <name evidence="1" type="ORF">CIPAW_06G051500</name>
</gene>
<comment type="caution">
    <text evidence="1">The sequence shown here is derived from an EMBL/GenBank/DDBJ whole genome shotgun (WGS) entry which is preliminary data.</text>
</comment>